<evidence type="ECO:0000313" key="4">
    <source>
        <dbReference type="Proteomes" id="UP000030765"/>
    </source>
</evidence>
<organism evidence="2">
    <name type="scientific">Anopheles sinensis</name>
    <name type="common">Mosquito</name>
    <dbReference type="NCBI Taxonomy" id="74873"/>
    <lineage>
        <taxon>Eukaryota</taxon>
        <taxon>Metazoa</taxon>
        <taxon>Ecdysozoa</taxon>
        <taxon>Arthropoda</taxon>
        <taxon>Hexapoda</taxon>
        <taxon>Insecta</taxon>
        <taxon>Pterygota</taxon>
        <taxon>Neoptera</taxon>
        <taxon>Endopterygota</taxon>
        <taxon>Diptera</taxon>
        <taxon>Nematocera</taxon>
        <taxon>Culicoidea</taxon>
        <taxon>Culicidae</taxon>
        <taxon>Anophelinae</taxon>
        <taxon>Anopheles</taxon>
    </lineage>
</organism>
<evidence type="ECO:0000256" key="1">
    <source>
        <dbReference type="SAM" id="MobiDB-lite"/>
    </source>
</evidence>
<dbReference type="Proteomes" id="UP000030765">
    <property type="component" value="Unassembled WGS sequence"/>
</dbReference>
<gene>
    <name evidence="2" type="ORF">ZHAS_00008466</name>
</gene>
<proteinExistence type="predicted"/>
<sequence length="114" mass="11902">MCETPNIGSMAPRNHNQIKCSTPRSASIKGRPLATAAHFKGSAHSGSLIIGPFQTGLPITGAVDLLPIRSVDLPFPPCAPSVGYRTNPSRAIDPTGRCGGPGRCGGKCYFQENP</sequence>
<dbReference type="EMBL" id="ATLV01016036">
    <property type="status" value="NOT_ANNOTATED_CDS"/>
    <property type="molecule type" value="Genomic_DNA"/>
</dbReference>
<dbReference type="AlphaFoldDB" id="A0A084VSI0"/>
<dbReference type="EnsemblMetazoa" id="ASIC008466-RA">
    <property type="protein sequence ID" value="ASIC008466-PA"/>
    <property type="gene ID" value="ASIC008466"/>
</dbReference>
<reference evidence="3" key="2">
    <citation type="submission" date="2020-05" db="UniProtKB">
        <authorList>
            <consortium name="EnsemblMetazoa"/>
        </authorList>
    </citation>
    <scope>IDENTIFICATION</scope>
</reference>
<dbReference type="VEuPathDB" id="VectorBase:ASIC008466"/>
<feature type="compositionally biased region" description="Polar residues" evidence="1">
    <location>
        <begin position="14"/>
        <end position="25"/>
    </location>
</feature>
<dbReference type="EMBL" id="KE525054">
    <property type="protein sequence ID" value="KFB40924.1"/>
    <property type="molecule type" value="Genomic_DNA"/>
</dbReference>
<name>A0A084VSI0_ANOSI</name>
<accession>A0A084VSI0</accession>
<evidence type="ECO:0000313" key="3">
    <source>
        <dbReference type="EnsemblMetazoa" id="ASIC008466-PA"/>
    </source>
</evidence>
<feature type="region of interest" description="Disordered" evidence="1">
    <location>
        <begin position="1"/>
        <end position="25"/>
    </location>
</feature>
<protein>
    <submittedName>
        <fullName evidence="2 3">Uncharacterized protein</fullName>
    </submittedName>
</protein>
<reference evidence="2 4" key="1">
    <citation type="journal article" date="2014" name="BMC Genomics">
        <title>Genome sequence of Anopheles sinensis provides insight into genetics basis of mosquito competence for malaria parasites.</title>
        <authorList>
            <person name="Zhou D."/>
            <person name="Zhang D."/>
            <person name="Ding G."/>
            <person name="Shi L."/>
            <person name="Hou Q."/>
            <person name="Ye Y."/>
            <person name="Xu Y."/>
            <person name="Zhou H."/>
            <person name="Xiong C."/>
            <person name="Li S."/>
            <person name="Yu J."/>
            <person name="Hong S."/>
            <person name="Yu X."/>
            <person name="Zou P."/>
            <person name="Chen C."/>
            <person name="Chang X."/>
            <person name="Wang W."/>
            <person name="Lv Y."/>
            <person name="Sun Y."/>
            <person name="Ma L."/>
            <person name="Shen B."/>
            <person name="Zhu C."/>
        </authorList>
    </citation>
    <scope>NUCLEOTIDE SEQUENCE [LARGE SCALE GENOMIC DNA]</scope>
</reference>
<evidence type="ECO:0000313" key="2">
    <source>
        <dbReference type="EMBL" id="KFB40924.1"/>
    </source>
</evidence>
<keyword evidence="4" id="KW-1185">Reference proteome</keyword>